<reference evidence="5 6" key="1">
    <citation type="submission" date="2024-05" db="EMBL/GenBank/DDBJ databases">
        <title>Haplotype-resolved chromosome-level genome assembly of Huyou (Citrus changshanensis).</title>
        <authorList>
            <person name="Miao C."/>
            <person name="Chen W."/>
            <person name="Wu Y."/>
            <person name="Wang L."/>
            <person name="Zhao S."/>
            <person name="Grierson D."/>
            <person name="Xu C."/>
            <person name="Chen K."/>
        </authorList>
    </citation>
    <scope>NUCLEOTIDE SEQUENCE [LARGE SCALE GENOMIC DNA]</scope>
    <source>
        <strain evidence="5">01-14</strain>
        <tissue evidence="5">Leaf</tissue>
    </source>
</reference>
<organism evidence="5 6">
    <name type="scientific">Citrus x changshan-huyou</name>
    <dbReference type="NCBI Taxonomy" id="2935761"/>
    <lineage>
        <taxon>Eukaryota</taxon>
        <taxon>Viridiplantae</taxon>
        <taxon>Streptophyta</taxon>
        <taxon>Embryophyta</taxon>
        <taxon>Tracheophyta</taxon>
        <taxon>Spermatophyta</taxon>
        <taxon>Magnoliopsida</taxon>
        <taxon>eudicotyledons</taxon>
        <taxon>Gunneridae</taxon>
        <taxon>Pentapetalae</taxon>
        <taxon>rosids</taxon>
        <taxon>malvids</taxon>
        <taxon>Sapindales</taxon>
        <taxon>Rutaceae</taxon>
        <taxon>Aurantioideae</taxon>
        <taxon>Citrus</taxon>
    </lineage>
</organism>
<keyword evidence="3" id="KW-1133">Transmembrane helix</keyword>
<evidence type="ECO:0000256" key="2">
    <source>
        <dbReference type="SAM" id="MobiDB-lite"/>
    </source>
</evidence>
<gene>
    <name evidence="5" type="ORF">WN944_028199</name>
</gene>
<accession>A0AAP0LJD8</accession>
<dbReference type="FunFam" id="3.30.70.330:FF:000790">
    <property type="entry name" value="Serine/arginine-rich splicing factor SR45a"/>
    <property type="match status" value="1"/>
</dbReference>
<feature type="transmembrane region" description="Helical" evidence="3">
    <location>
        <begin position="151"/>
        <end position="172"/>
    </location>
</feature>
<dbReference type="InterPro" id="IPR050441">
    <property type="entry name" value="RBM"/>
</dbReference>
<proteinExistence type="predicted"/>
<comment type="caution">
    <text evidence="5">The sequence shown here is derived from an EMBL/GenBank/DDBJ whole genome shotgun (WGS) entry which is preliminary data.</text>
</comment>
<protein>
    <recommendedName>
        <fullName evidence="4">RRM domain-containing protein</fullName>
    </recommendedName>
</protein>
<dbReference type="InterPro" id="IPR012677">
    <property type="entry name" value="Nucleotide-bd_a/b_plait_sf"/>
</dbReference>
<feature type="compositionally biased region" description="Low complexity" evidence="2">
    <location>
        <begin position="10"/>
        <end position="27"/>
    </location>
</feature>
<evidence type="ECO:0000256" key="1">
    <source>
        <dbReference type="PROSITE-ProRule" id="PRU00176"/>
    </source>
</evidence>
<keyword evidence="6" id="KW-1185">Reference proteome</keyword>
<feature type="domain" description="RRM" evidence="4">
    <location>
        <begin position="44"/>
        <end position="122"/>
    </location>
</feature>
<dbReference type="Gene3D" id="3.30.70.330">
    <property type="match status" value="1"/>
</dbReference>
<feature type="region of interest" description="Disordered" evidence="2">
    <location>
        <begin position="1"/>
        <end position="50"/>
    </location>
</feature>
<name>A0AAP0LJD8_9ROSI</name>
<dbReference type="PANTHER" id="PTHR48034">
    <property type="entry name" value="TRANSFORMER-2 SEX-DETERMINING PROTEIN-RELATED"/>
    <property type="match status" value="1"/>
</dbReference>
<dbReference type="SUPFAM" id="SSF54928">
    <property type="entry name" value="RNA-binding domain, RBD"/>
    <property type="match status" value="1"/>
</dbReference>
<keyword evidence="1" id="KW-0694">RNA-binding</keyword>
<dbReference type="InterPro" id="IPR035979">
    <property type="entry name" value="RBD_domain_sf"/>
</dbReference>
<feature type="transmembrane region" description="Helical" evidence="3">
    <location>
        <begin position="214"/>
        <end position="239"/>
    </location>
</feature>
<evidence type="ECO:0000256" key="3">
    <source>
        <dbReference type="SAM" id="Phobius"/>
    </source>
</evidence>
<evidence type="ECO:0000313" key="6">
    <source>
        <dbReference type="Proteomes" id="UP001428341"/>
    </source>
</evidence>
<dbReference type="GO" id="GO:0003723">
    <property type="term" value="F:RNA binding"/>
    <property type="evidence" value="ECO:0007669"/>
    <property type="project" value="UniProtKB-UniRule"/>
</dbReference>
<sequence>MSYSRRSRYSRSPSPYNRYGRSMSRSMSRSRSRSRSSDAENPGNNLYVTGLSPRITKRELEKHFAAEGKVIDVHLVVDPWTRESRGFGFVTMATVEEADRCIKHLDRSVLEGRIITVERLFASFDFEVFVAAGKEAERANSHSRKSVVDHLATLLLVDLQATLLIVGAEVVLPVIHLNGAGTDLTLLTIGGGGLTPLIIAGVDHTHLTTVGAVLILVPVPLIVGLQMTAAIGGVTVLTLHMTPDMMTVTIGGVIVHTLHMTPDTMTVPFGGMIVQTLHMTPNTMTVTIGGVTIHTLHLSHRMADTMEGTVIVHFPEVLHRHEGEALGGAIHVVLAPNGGLTQEARGGATLRVYPQGLGRVFPVGGHPSGVTLEGATLGAQVQVLDLSQDLLALGAFRCSAPFIQFYSTETKIAHATRHLQFFEEPECYMWIAGGSPQAEHGIFGG</sequence>
<feature type="transmembrane region" description="Helical" evidence="3">
    <location>
        <begin position="184"/>
        <end position="202"/>
    </location>
</feature>
<evidence type="ECO:0000313" key="5">
    <source>
        <dbReference type="EMBL" id="KAK9176186.1"/>
    </source>
</evidence>
<keyword evidence="3" id="KW-0472">Membrane</keyword>
<dbReference type="PROSITE" id="PS50102">
    <property type="entry name" value="RRM"/>
    <property type="match status" value="1"/>
</dbReference>
<dbReference type="AlphaFoldDB" id="A0AAP0LJD8"/>
<keyword evidence="3" id="KW-0812">Transmembrane</keyword>
<dbReference type="InterPro" id="IPR000504">
    <property type="entry name" value="RRM_dom"/>
</dbReference>
<dbReference type="Proteomes" id="UP001428341">
    <property type="component" value="Unassembled WGS sequence"/>
</dbReference>
<dbReference type="Pfam" id="PF00076">
    <property type="entry name" value="RRM_1"/>
    <property type="match status" value="1"/>
</dbReference>
<dbReference type="EMBL" id="JBCGBO010000025">
    <property type="protein sequence ID" value="KAK9176186.1"/>
    <property type="molecule type" value="Genomic_DNA"/>
</dbReference>
<evidence type="ECO:0000259" key="4">
    <source>
        <dbReference type="PROSITE" id="PS50102"/>
    </source>
</evidence>
<dbReference type="SMART" id="SM00360">
    <property type="entry name" value="RRM"/>
    <property type="match status" value="1"/>
</dbReference>